<dbReference type="EMBL" id="BAGZ01000005">
    <property type="protein sequence ID" value="GAB77583.1"/>
    <property type="molecule type" value="Genomic_DNA"/>
</dbReference>
<dbReference type="InterPro" id="IPR008492">
    <property type="entry name" value="Rv2714-like"/>
</dbReference>
<protein>
    <recommendedName>
        <fullName evidence="3">PAC2 family protein</fullName>
    </recommendedName>
</protein>
<dbReference type="SUPFAM" id="SSF159659">
    <property type="entry name" value="Cgl1923-like"/>
    <property type="match status" value="1"/>
</dbReference>
<dbReference type="AlphaFoldDB" id="K6V5U8"/>
<sequence>MRDPRELYHFETDTDIGSLRATVMLVAFSGYLDAGGTQRILVNHLLSTLDHRVAATFDIDQLFDYRGRRPSMTFEENRWTAYDDPTLVLYEVIDDDGTPFLLLTGREPDYQWERMIEAVRGILDRFGVELVTTVYGIPMAVPHSRPLWVTAHATDEHLVAGKQSVFDKVKVPAGLSSLLELRLGEAGRQALGFAVHVPHYLAQADFPSAALAGLENLVAATGLNLPDAALQIASADNQRAIADEVAGTEDAPAVINALEEQYDTFISGRQRKALLAGDDSLIPTAEELGEEFEAFLRSQDEDRGGESAP</sequence>
<dbReference type="InterPro" id="IPR038389">
    <property type="entry name" value="PSMG2_sf"/>
</dbReference>
<dbReference type="STRING" id="100225.SAMN05421595_1421"/>
<dbReference type="PIRSF" id="PIRSF028754">
    <property type="entry name" value="UCP028754"/>
    <property type="match status" value="1"/>
</dbReference>
<dbReference type="eggNOG" id="COG1938">
    <property type="taxonomic scope" value="Bacteria"/>
</dbReference>
<keyword evidence="2" id="KW-1185">Reference proteome</keyword>
<dbReference type="Gene3D" id="3.40.50.10900">
    <property type="entry name" value="PAC-like subunit"/>
    <property type="match status" value="1"/>
</dbReference>
<evidence type="ECO:0008006" key="3">
    <source>
        <dbReference type="Google" id="ProtNLM"/>
    </source>
</evidence>
<dbReference type="RefSeq" id="WP_006502335.1">
    <property type="nucleotide sequence ID" value="NZ_BAGZ01000005.1"/>
</dbReference>
<accession>K6V5U8</accession>
<name>K6V5U8_9MICO</name>
<dbReference type="InterPro" id="IPR019151">
    <property type="entry name" value="Proteasome_assmbl_chaperone_2"/>
</dbReference>
<dbReference type="OrthoDB" id="3733464at2"/>
<reference evidence="1 2" key="1">
    <citation type="submission" date="2012-08" db="EMBL/GenBank/DDBJ databases">
        <title>Whole genome shotgun sequence of Austwickia chelonae NBRC 105200.</title>
        <authorList>
            <person name="Yoshida I."/>
            <person name="Hosoyama A."/>
            <person name="Tsuchikane K."/>
            <person name="Katsumata H."/>
            <person name="Ando Y."/>
            <person name="Ohji S."/>
            <person name="Hamada M."/>
            <person name="Tamura T."/>
            <person name="Yamazoe A."/>
            <person name="Yamazaki S."/>
            <person name="Fujita N."/>
        </authorList>
    </citation>
    <scope>NUCLEOTIDE SEQUENCE [LARGE SCALE GENOMIC DNA]</scope>
    <source>
        <strain evidence="1 2">NBRC 105200</strain>
    </source>
</reference>
<comment type="caution">
    <text evidence="1">The sequence shown here is derived from an EMBL/GenBank/DDBJ whole genome shotgun (WGS) entry which is preliminary data.</text>
</comment>
<proteinExistence type="predicted"/>
<dbReference type="Gene3D" id="1.10.287.100">
    <property type="match status" value="1"/>
</dbReference>
<dbReference type="Pfam" id="PF09754">
    <property type="entry name" value="PAC2"/>
    <property type="match status" value="1"/>
</dbReference>
<organism evidence="1 2">
    <name type="scientific">Austwickia chelonae NBRC 105200</name>
    <dbReference type="NCBI Taxonomy" id="1184607"/>
    <lineage>
        <taxon>Bacteria</taxon>
        <taxon>Bacillati</taxon>
        <taxon>Actinomycetota</taxon>
        <taxon>Actinomycetes</taxon>
        <taxon>Micrococcales</taxon>
        <taxon>Dermatophilaceae</taxon>
        <taxon>Austwickia</taxon>
    </lineage>
</organism>
<gene>
    <name evidence="1" type="ORF">AUCHE_05_04960</name>
</gene>
<evidence type="ECO:0000313" key="2">
    <source>
        <dbReference type="Proteomes" id="UP000008495"/>
    </source>
</evidence>
<evidence type="ECO:0000313" key="1">
    <source>
        <dbReference type="EMBL" id="GAB77583.1"/>
    </source>
</evidence>
<dbReference type="Proteomes" id="UP000008495">
    <property type="component" value="Unassembled WGS sequence"/>
</dbReference>